<dbReference type="OMA" id="MINMEVE"/>
<dbReference type="PANTHER" id="PTHR10177">
    <property type="entry name" value="CYCLINS"/>
    <property type="match status" value="1"/>
</dbReference>
<reference evidence="7" key="1">
    <citation type="submission" date="2021-01" db="EMBL/GenBank/DDBJ databases">
        <authorList>
            <consortium name="Genoscope - CEA"/>
            <person name="William W."/>
        </authorList>
    </citation>
    <scope>NUCLEOTIDE SEQUENCE</scope>
</reference>
<sequence>MIASLTQIEDQNNNTFYNSLRRNSKSVTFEKIPKHQRTSTCGSGSTMDEEYNESCLSSSRMDEELNNPQFISNYRKDIFRYILEEQSNYLPNSCFMEQTQKDINQKMRSILIDWIEEVHMKFKLSPNSLYLAINLIDRYLSANIVKRNKLQLVGVASLFISSKFEEIYPPNIKDFVYVCDKAYTKEEILQMEGQILNTVNFSLNYISPLRFLEFTVIENTQIEDNKVFQTQQFQLSSYILEIALHSYESLQYMPSQLAQSALLLSNKILGIQSDMEITDESKYCATYLLQLYYNNQNNILYPAVKRKYAKEEHLQVSQITISI</sequence>
<evidence type="ECO:0000256" key="1">
    <source>
        <dbReference type="ARBA" id="ARBA00022618"/>
    </source>
</evidence>
<organism evidence="7 8">
    <name type="scientific">Paramecium primaurelia</name>
    <dbReference type="NCBI Taxonomy" id="5886"/>
    <lineage>
        <taxon>Eukaryota</taxon>
        <taxon>Sar</taxon>
        <taxon>Alveolata</taxon>
        <taxon>Ciliophora</taxon>
        <taxon>Intramacronucleata</taxon>
        <taxon>Oligohymenophorea</taxon>
        <taxon>Peniculida</taxon>
        <taxon>Parameciidae</taxon>
        <taxon>Paramecium</taxon>
    </lineage>
</organism>
<dbReference type="Pfam" id="PF00134">
    <property type="entry name" value="Cyclin_N"/>
    <property type="match status" value="1"/>
</dbReference>
<dbReference type="EMBL" id="CAJJDM010000103">
    <property type="protein sequence ID" value="CAD8096213.1"/>
    <property type="molecule type" value="Genomic_DNA"/>
</dbReference>
<accession>A0A8S1P0Z3</accession>
<evidence type="ECO:0000259" key="6">
    <source>
        <dbReference type="SMART" id="SM01332"/>
    </source>
</evidence>
<keyword evidence="3" id="KW-0131">Cell cycle</keyword>
<gene>
    <name evidence="7" type="ORF">PPRIM_AZ9-3.1.T1000159</name>
</gene>
<evidence type="ECO:0000313" key="8">
    <source>
        <dbReference type="Proteomes" id="UP000688137"/>
    </source>
</evidence>
<dbReference type="FunFam" id="1.10.472.10:FF:000001">
    <property type="entry name" value="G2/mitotic-specific cyclin"/>
    <property type="match status" value="1"/>
</dbReference>
<dbReference type="InterPro" id="IPR046965">
    <property type="entry name" value="Cyclin_A/B-like"/>
</dbReference>
<dbReference type="InterPro" id="IPR013763">
    <property type="entry name" value="Cyclin-like_dom"/>
</dbReference>
<keyword evidence="1" id="KW-0132">Cell division</keyword>
<feature type="domain" description="Cyclin-like" evidence="5">
    <location>
        <begin position="209"/>
        <end position="301"/>
    </location>
</feature>
<evidence type="ECO:0000256" key="3">
    <source>
        <dbReference type="ARBA" id="ARBA00023306"/>
    </source>
</evidence>
<evidence type="ECO:0000256" key="4">
    <source>
        <dbReference type="RuleBase" id="RU000383"/>
    </source>
</evidence>
<feature type="domain" description="Cyclin-like" evidence="5">
    <location>
        <begin position="113"/>
        <end position="197"/>
    </location>
</feature>
<dbReference type="InterPro" id="IPR048258">
    <property type="entry name" value="Cyclins_cyclin-box"/>
</dbReference>
<keyword evidence="8" id="KW-1185">Reference proteome</keyword>
<dbReference type="PROSITE" id="PS00292">
    <property type="entry name" value="CYCLINS"/>
    <property type="match status" value="1"/>
</dbReference>
<dbReference type="GO" id="GO:0051301">
    <property type="term" value="P:cell division"/>
    <property type="evidence" value="ECO:0007669"/>
    <property type="project" value="UniProtKB-KW"/>
</dbReference>
<dbReference type="Proteomes" id="UP000688137">
    <property type="component" value="Unassembled WGS sequence"/>
</dbReference>
<dbReference type="Pfam" id="PF02984">
    <property type="entry name" value="Cyclin_C"/>
    <property type="match status" value="1"/>
</dbReference>
<protein>
    <recommendedName>
        <fullName evidence="9">Cyclin N-terminal domain-containing protein</fullName>
    </recommendedName>
</protein>
<dbReference type="InterPro" id="IPR039361">
    <property type="entry name" value="Cyclin"/>
</dbReference>
<dbReference type="SMART" id="SM00385">
    <property type="entry name" value="CYCLIN"/>
    <property type="match status" value="2"/>
</dbReference>
<dbReference type="SMART" id="SM01332">
    <property type="entry name" value="Cyclin_C"/>
    <property type="match status" value="1"/>
</dbReference>
<dbReference type="CDD" id="cd20507">
    <property type="entry name" value="CYCLIN_CCNB1-like_rpt1"/>
    <property type="match status" value="1"/>
</dbReference>
<dbReference type="PIRSF" id="PIRSF001771">
    <property type="entry name" value="Cyclin_A_B_D_E"/>
    <property type="match status" value="1"/>
</dbReference>
<evidence type="ECO:0000313" key="7">
    <source>
        <dbReference type="EMBL" id="CAD8096213.1"/>
    </source>
</evidence>
<comment type="similarity">
    <text evidence="4">Belongs to the cyclin family.</text>
</comment>
<evidence type="ECO:0000256" key="2">
    <source>
        <dbReference type="ARBA" id="ARBA00023127"/>
    </source>
</evidence>
<proteinExistence type="inferred from homology"/>
<keyword evidence="2 4" id="KW-0195">Cyclin</keyword>
<feature type="domain" description="Cyclin C-terminal" evidence="6">
    <location>
        <begin position="206"/>
        <end position="322"/>
    </location>
</feature>
<evidence type="ECO:0008006" key="9">
    <source>
        <dbReference type="Google" id="ProtNLM"/>
    </source>
</evidence>
<dbReference type="InterPro" id="IPR004367">
    <property type="entry name" value="Cyclin_C-dom"/>
</dbReference>
<dbReference type="AlphaFoldDB" id="A0A8S1P0Z3"/>
<dbReference type="InterPro" id="IPR006671">
    <property type="entry name" value="Cyclin_N"/>
</dbReference>
<name>A0A8S1P0Z3_PARPR</name>
<comment type="caution">
    <text evidence="7">The sequence shown here is derived from an EMBL/GenBank/DDBJ whole genome shotgun (WGS) entry which is preliminary data.</text>
</comment>
<evidence type="ECO:0000259" key="5">
    <source>
        <dbReference type="SMART" id="SM00385"/>
    </source>
</evidence>